<keyword evidence="1" id="KW-0547">Nucleotide-binding</keyword>
<dbReference type="EMBL" id="CABL01000004">
    <property type="protein sequence ID" value="CBH74824.1"/>
    <property type="molecule type" value="Genomic_DNA"/>
</dbReference>
<evidence type="ECO:0000256" key="1">
    <source>
        <dbReference type="ARBA" id="ARBA00022741"/>
    </source>
</evidence>
<organism evidence="5">
    <name type="scientific">mine drainage metagenome</name>
    <dbReference type="NCBI Taxonomy" id="410659"/>
    <lineage>
        <taxon>unclassified sequences</taxon>
        <taxon>metagenomes</taxon>
        <taxon>ecological metagenomes</taxon>
    </lineage>
</organism>
<sequence length="208" mass="22557">MRARIEPYGEAALLLELDEGTEMARQVRLEALASSIRREPEVREAVVGFGNLSVLVQRGSRRQIAACLLERLEEAGARGGAERLHEIPVRYDGEDLAELASLHGLSIEAAIALHLAPLYSVAFLGFSPGFAYLLGLDPRLATPRRVRPRALVPAGSVAIGDAFTAVYPVASPGGWHLLGRTSSTLFDPERRPSALLAAGDRLRFVRVR</sequence>
<dbReference type="NCBIfam" id="TIGR00370">
    <property type="entry name" value="5-oxoprolinase subunit PxpB"/>
    <property type="match status" value="1"/>
</dbReference>
<dbReference type="GO" id="GO:0016787">
    <property type="term" value="F:hydrolase activity"/>
    <property type="evidence" value="ECO:0007669"/>
    <property type="project" value="UniProtKB-KW"/>
</dbReference>
<dbReference type="PANTHER" id="PTHR34698">
    <property type="entry name" value="5-OXOPROLINASE SUBUNIT B"/>
    <property type="match status" value="1"/>
</dbReference>
<dbReference type="SUPFAM" id="SSF50891">
    <property type="entry name" value="Cyclophilin-like"/>
    <property type="match status" value="1"/>
</dbReference>
<evidence type="ECO:0000256" key="3">
    <source>
        <dbReference type="ARBA" id="ARBA00022840"/>
    </source>
</evidence>
<name>E6PED9_9ZZZZ</name>
<accession>E6PED9</accession>
<evidence type="ECO:0000259" key="4">
    <source>
        <dbReference type="SMART" id="SM00796"/>
    </source>
</evidence>
<proteinExistence type="predicted"/>
<dbReference type="SMART" id="SM00796">
    <property type="entry name" value="AHS1"/>
    <property type="match status" value="1"/>
</dbReference>
<dbReference type="InterPro" id="IPR010016">
    <property type="entry name" value="PxpB"/>
</dbReference>
<dbReference type="Pfam" id="PF02682">
    <property type="entry name" value="CT_C_D"/>
    <property type="match status" value="1"/>
</dbReference>
<dbReference type="InterPro" id="IPR003833">
    <property type="entry name" value="CT_C_D"/>
</dbReference>
<feature type="domain" description="Carboxyltransferase" evidence="4">
    <location>
        <begin position="3"/>
        <end position="196"/>
    </location>
</feature>
<gene>
    <name evidence="5" type="primary">ybgJ</name>
    <name evidence="5" type="ORF">CARN1_0358</name>
</gene>
<comment type="caution">
    <text evidence="5">The sequence shown here is derived from an EMBL/GenBank/DDBJ whole genome shotgun (WGS) entry which is preliminary data.</text>
</comment>
<evidence type="ECO:0000313" key="5">
    <source>
        <dbReference type="EMBL" id="CBH74824.1"/>
    </source>
</evidence>
<dbReference type="AlphaFoldDB" id="E6PED9"/>
<dbReference type="SUPFAM" id="SSF160467">
    <property type="entry name" value="PH0987 N-terminal domain-like"/>
    <property type="match status" value="1"/>
</dbReference>
<dbReference type="PANTHER" id="PTHR34698:SF2">
    <property type="entry name" value="5-OXOPROLINASE SUBUNIT B"/>
    <property type="match status" value="1"/>
</dbReference>
<dbReference type="InterPro" id="IPR029000">
    <property type="entry name" value="Cyclophilin-like_dom_sf"/>
</dbReference>
<keyword evidence="2 5" id="KW-0378">Hydrolase</keyword>
<dbReference type="Gene3D" id="2.40.100.10">
    <property type="entry name" value="Cyclophilin-like"/>
    <property type="match status" value="1"/>
</dbReference>
<protein>
    <submittedName>
        <fullName evidence="5">Putative hydrolase subunit</fullName>
    </submittedName>
</protein>
<reference evidence="5" key="1">
    <citation type="submission" date="2009-10" db="EMBL/GenBank/DDBJ databases">
        <title>Diversity of trophic interactions inside an arsenic-rich microbial ecosystem.</title>
        <authorList>
            <person name="Bertin P.N."/>
            <person name="Heinrich-Salmeron A."/>
            <person name="Pelletier E."/>
            <person name="Goulhen-Chollet F."/>
            <person name="Arsene-Ploetze F."/>
            <person name="Gallien S."/>
            <person name="Calteau A."/>
            <person name="Vallenet D."/>
            <person name="Casiot C."/>
            <person name="Chane-Woon-Ming B."/>
            <person name="Giloteaux L."/>
            <person name="Barakat M."/>
            <person name="Bonnefoy V."/>
            <person name="Bruneel O."/>
            <person name="Chandler M."/>
            <person name="Cleiss J."/>
            <person name="Duran R."/>
            <person name="Elbaz-Poulichet F."/>
            <person name="Fonknechten N."/>
            <person name="Lauga B."/>
            <person name="Mornico D."/>
            <person name="Ortet P."/>
            <person name="Schaeffer C."/>
            <person name="Siguier P."/>
            <person name="Alexander Thil Smith A."/>
            <person name="Van Dorsselaer A."/>
            <person name="Weissenbach J."/>
            <person name="Medigue C."/>
            <person name="Le Paslier D."/>
        </authorList>
    </citation>
    <scope>NUCLEOTIDE SEQUENCE</scope>
</reference>
<evidence type="ECO:0000256" key="2">
    <source>
        <dbReference type="ARBA" id="ARBA00022801"/>
    </source>
</evidence>
<keyword evidence="3" id="KW-0067">ATP-binding</keyword>
<dbReference type="GO" id="GO:0005524">
    <property type="term" value="F:ATP binding"/>
    <property type="evidence" value="ECO:0007669"/>
    <property type="project" value="UniProtKB-KW"/>
</dbReference>